<dbReference type="InterPro" id="IPR001932">
    <property type="entry name" value="PPM-type_phosphatase-like_dom"/>
</dbReference>
<accession>A0AAD3E354</accession>
<dbReference type="SMART" id="SM00332">
    <property type="entry name" value="PP2Cc"/>
    <property type="match status" value="1"/>
</dbReference>
<reference evidence="3 4" key="1">
    <citation type="journal article" date="2021" name="Sci. Rep.">
        <title>Genome sequencing of the multicellular alga Astrephomene provides insights into convergent evolution of germ-soma differentiation.</title>
        <authorList>
            <person name="Yamashita S."/>
            <person name="Yamamoto K."/>
            <person name="Matsuzaki R."/>
            <person name="Suzuki S."/>
            <person name="Yamaguchi H."/>
            <person name="Hirooka S."/>
            <person name="Minakuchi Y."/>
            <person name="Miyagishima S."/>
            <person name="Kawachi M."/>
            <person name="Toyoda A."/>
            <person name="Nozaki H."/>
        </authorList>
    </citation>
    <scope>NUCLEOTIDE SEQUENCE [LARGE SCALE GENOMIC DNA]</scope>
    <source>
        <strain evidence="3 4">NIES-4017</strain>
    </source>
</reference>
<evidence type="ECO:0000256" key="1">
    <source>
        <dbReference type="SAM" id="MobiDB-lite"/>
    </source>
</evidence>
<dbReference type="SUPFAM" id="SSF81606">
    <property type="entry name" value="PP2C-like"/>
    <property type="match status" value="1"/>
</dbReference>
<name>A0AAD3E354_9CHLO</name>
<dbReference type="GO" id="GO:0004722">
    <property type="term" value="F:protein serine/threonine phosphatase activity"/>
    <property type="evidence" value="ECO:0007669"/>
    <property type="project" value="InterPro"/>
</dbReference>
<dbReference type="Gene3D" id="3.60.40.10">
    <property type="entry name" value="PPM-type phosphatase domain"/>
    <property type="match status" value="1"/>
</dbReference>
<evidence type="ECO:0000313" key="4">
    <source>
        <dbReference type="Proteomes" id="UP001054857"/>
    </source>
</evidence>
<feature type="region of interest" description="Disordered" evidence="1">
    <location>
        <begin position="346"/>
        <end position="368"/>
    </location>
</feature>
<dbReference type="PROSITE" id="PS51746">
    <property type="entry name" value="PPM_2"/>
    <property type="match status" value="1"/>
</dbReference>
<dbReference type="CDD" id="cd00143">
    <property type="entry name" value="PP2Cc"/>
    <property type="match status" value="1"/>
</dbReference>
<proteinExistence type="predicted"/>
<feature type="compositionally biased region" description="Pro residues" evidence="1">
    <location>
        <begin position="476"/>
        <end position="490"/>
    </location>
</feature>
<keyword evidence="4" id="KW-1185">Reference proteome</keyword>
<dbReference type="AlphaFoldDB" id="A0AAD3E354"/>
<comment type="caution">
    <text evidence="3">The sequence shown here is derived from an EMBL/GenBank/DDBJ whole genome shotgun (WGS) entry which is preliminary data.</text>
</comment>
<evidence type="ECO:0000313" key="3">
    <source>
        <dbReference type="EMBL" id="GFR52856.1"/>
    </source>
</evidence>
<protein>
    <recommendedName>
        <fullName evidence="2">PPM-type phosphatase domain-containing protein</fullName>
    </recommendedName>
</protein>
<dbReference type="EMBL" id="BMAR01000074">
    <property type="protein sequence ID" value="GFR52856.1"/>
    <property type="molecule type" value="Genomic_DNA"/>
</dbReference>
<evidence type="ECO:0000259" key="2">
    <source>
        <dbReference type="PROSITE" id="PS51746"/>
    </source>
</evidence>
<gene>
    <name evidence="3" type="ORF">Agub_g15483</name>
</gene>
<dbReference type="Pfam" id="PF00481">
    <property type="entry name" value="PP2C"/>
    <property type="match status" value="1"/>
</dbReference>
<dbReference type="Proteomes" id="UP001054857">
    <property type="component" value="Unassembled WGS sequence"/>
</dbReference>
<dbReference type="PANTHER" id="PTHR47992">
    <property type="entry name" value="PROTEIN PHOSPHATASE"/>
    <property type="match status" value="1"/>
</dbReference>
<feature type="domain" description="PPM-type phosphatase" evidence="2">
    <location>
        <begin position="21"/>
        <end position="280"/>
    </location>
</feature>
<dbReference type="InterPro" id="IPR036457">
    <property type="entry name" value="PPM-type-like_dom_sf"/>
</dbReference>
<sequence>MMGQQEKSHLGHGLLAMEEPYVGAYVMPHPTRPNEDAFCVCPLQLSTLDRALFCGVYDGHNGSEVSHFLAGFFPHYVAACCQDPLKLAASLEVAFQAADSALADTVANCPGAGSTATVALLSSTEITVANCGDSRALLCRGCQVISLTEDHRPARSDERARILRAGGQILWNEGERLMGVLATTRGFGDLDLQQFGLTSQPEITTTQRSPDDQLLILATDGVFNVLSNQEVADVATRVLARAAQRGLPRAAAVRLASSAIARFSRDRNSKDDITVLVVDLAPATAAAEAATAEAAGATKNDSHRLCPRAPAVGGPFGRCMGERVMVTQPAGCGAAHLQPAAAQSGGAAAAAAPPQRLASWPPQQQPQSAAAAAAAQAPCAPGAQELVRGIPDAAAVTRSASTGAPVAAFGDFCGSVAPAEPWASHTLAAAAAAAGLLRSPSAALLPPSSLRPPPSWTQLPAATRLAAPGGGNSPSGPAPTPAPAPLPASPMPTAFRTPFQMPVAAGGCSSASSDRGGACSASSSSSTTVTMFGAAVPALTHKL</sequence>
<organism evidence="3 4">
    <name type="scientific">Astrephomene gubernaculifera</name>
    <dbReference type="NCBI Taxonomy" id="47775"/>
    <lineage>
        <taxon>Eukaryota</taxon>
        <taxon>Viridiplantae</taxon>
        <taxon>Chlorophyta</taxon>
        <taxon>core chlorophytes</taxon>
        <taxon>Chlorophyceae</taxon>
        <taxon>CS clade</taxon>
        <taxon>Chlamydomonadales</taxon>
        <taxon>Astrephomenaceae</taxon>
        <taxon>Astrephomene</taxon>
    </lineage>
</organism>
<feature type="region of interest" description="Disordered" evidence="1">
    <location>
        <begin position="464"/>
        <end position="490"/>
    </location>
</feature>
<dbReference type="SMART" id="SM00331">
    <property type="entry name" value="PP2C_SIG"/>
    <property type="match status" value="1"/>
</dbReference>
<dbReference type="InterPro" id="IPR015655">
    <property type="entry name" value="PP2C"/>
</dbReference>